<feature type="region of interest" description="Disordered" evidence="1">
    <location>
        <begin position="1"/>
        <end position="40"/>
    </location>
</feature>
<dbReference type="EMBL" id="SSTD01005761">
    <property type="protein sequence ID" value="TYK21322.1"/>
    <property type="molecule type" value="Genomic_DNA"/>
</dbReference>
<dbReference type="AlphaFoldDB" id="A0A5D3DCM3"/>
<dbReference type="Proteomes" id="UP000321947">
    <property type="component" value="Unassembled WGS sequence"/>
</dbReference>
<feature type="compositionally biased region" description="Polar residues" evidence="1">
    <location>
        <begin position="9"/>
        <end position="19"/>
    </location>
</feature>
<evidence type="ECO:0000313" key="3">
    <source>
        <dbReference type="Proteomes" id="UP000321947"/>
    </source>
</evidence>
<gene>
    <name evidence="2" type="ORF">E5676_scaffold1199G00330</name>
</gene>
<sequence>MATKEEENQCSMSTSTRTSAFKRLSISTSKKDRPSTSAFDHLKMTSNQRQREMKTLKARIFIYIFSDVLQPRESSLSSSPICCSRESFHLQYVALRGSSSQICCSREDHHHHLFTCVATKKVVLSNMLQLRRSSSQISCSTEDHPFKYVAADKPRGSSSSSSMCCSLDDHYLHLQYIIIFNNAAVQTIIISIFDVVQLRLSSSPSSMRCSRGYHHLHLRCGAVEAIIISIFAVAQSRPSSSLSSMWRSRGHHHLHLRCGAVEAIIISIFDTWLKQFAPVMYGLEDWNFLNEADETVVKVQKAVEAWKVVRRMKSLRHCEEEQCKNALLRKAVASSEHQLLICRNAQEVVTEDHARLKNEHKEVSVFNASYSPPTRHRTHTTGNRELSRFLGATWKTGMARLRLWKRLG</sequence>
<accession>A0A5D3DCM3</accession>
<evidence type="ECO:0000313" key="2">
    <source>
        <dbReference type="EMBL" id="TYK21322.1"/>
    </source>
</evidence>
<name>A0A5D3DCM3_CUCMM</name>
<comment type="caution">
    <text evidence="2">The sequence shown here is derived from an EMBL/GenBank/DDBJ whole genome shotgun (WGS) entry which is preliminary data.</text>
</comment>
<protein>
    <submittedName>
        <fullName evidence="2">Glial fibrillary acidic protein-like</fullName>
    </submittedName>
</protein>
<proteinExistence type="predicted"/>
<organism evidence="2 3">
    <name type="scientific">Cucumis melo var. makuwa</name>
    <name type="common">Oriental melon</name>
    <dbReference type="NCBI Taxonomy" id="1194695"/>
    <lineage>
        <taxon>Eukaryota</taxon>
        <taxon>Viridiplantae</taxon>
        <taxon>Streptophyta</taxon>
        <taxon>Embryophyta</taxon>
        <taxon>Tracheophyta</taxon>
        <taxon>Spermatophyta</taxon>
        <taxon>Magnoliopsida</taxon>
        <taxon>eudicotyledons</taxon>
        <taxon>Gunneridae</taxon>
        <taxon>Pentapetalae</taxon>
        <taxon>rosids</taxon>
        <taxon>fabids</taxon>
        <taxon>Cucurbitales</taxon>
        <taxon>Cucurbitaceae</taxon>
        <taxon>Benincaseae</taxon>
        <taxon>Cucumis</taxon>
    </lineage>
</organism>
<evidence type="ECO:0000256" key="1">
    <source>
        <dbReference type="SAM" id="MobiDB-lite"/>
    </source>
</evidence>
<reference evidence="2 3" key="1">
    <citation type="submission" date="2019-08" db="EMBL/GenBank/DDBJ databases">
        <title>Draft genome sequences of two oriental melons (Cucumis melo L. var makuwa).</title>
        <authorList>
            <person name="Kwon S.-Y."/>
        </authorList>
    </citation>
    <scope>NUCLEOTIDE SEQUENCE [LARGE SCALE GENOMIC DNA]</scope>
    <source>
        <strain evidence="3">cv. Chang Bougi</strain>
        <tissue evidence="2">Leaf</tissue>
    </source>
</reference>